<proteinExistence type="predicted"/>
<dbReference type="SUPFAM" id="SSF55729">
    <property type="entry name" value="Acyl-CoA N-acyltransferases (Nat)"/>
    <property type="match status" value="1"/>
</dbReference>
<dbReference type="PANTHER" id="PTHR43877">
    <property type="entry name" value="AMINOALKYLPHOSPHONATE N-ACETYLTRANSFERASE-RELATED-RELATED"/>
    <property type="match status" value="1"/>
</dbReference>
<protein>
    <submittedName>
        <fullName evidence="3">Acetyltransferase (GNAT) family protein</fullName>
    </submittedName>
</protein>
<organism evidence="3 4">
    <name type="scientific">Paenibacillus aquistagni</name>
    <dbReference type="NCBI Taxonomy" id="1852522"/>
    <lineage>
        <taxon>Bacteria</taxon>
        <taxon>Bacillati</taxon>
        <taxon>Bacillota</taxon>
        <taxon>Bacilli</taxon>
        <taxon>Bacillales</taxon>
        <taxon>Paenibacillaceae</taxon>
        <taxon>Paenibacillus</taxon>
    </lineage>
</organism>
<dbReference type="PROSITE" id="PS51186">
    <property type="entry name" value="GNAT"/>
    <property type="match status" value="1"/>
</dbReference>
<evidence type="ECO:0000256" key="1">
    <source>
        <dbReference type="ARBA" id="ARBA00022679"/>
    </source>
</evidence>
<evidence type="ECO:0000313" key="3">
    <source>
        <dbReference type="EMBL" id="SMG18400.1"/>
    </source>
</evidence>
<dbReference type="Gene3D" id="3.40.630.30">
    <property type="match status" value="1"/>
</dbReference>
<dbReference type="GO" id="GO:0016747">
    <property type="term" value="F:acyltransferase activity, transferring groups other than amino-acyl groups"/>
    <property type="evidence" value="ECO:0007669"/>
    <property type="project" value="InterPro"/>
</dbReference>
<dbReference type="InterPro" id="IPR050832">
    <property type="entry name" value="Bact_Acetyltransf"/>
</dbReference>
<name>A0A1X7IU91_9BACL</name>
<sequence length="163" mass="19646">MNVQIRRAKTSDYENVSRLIRQVHRLHVHARPDIYEDSDYPMERDYYEYIVHLSRFQIWVVEQESDKKLIAYAMTRVNEEASRPIFRTRKILIIDDLCVDEDRRSQGLGRMLWEHILAYAEEVQAESIELGVSEFNREAILFYEHLGMKTRSRRMEMGLRVHE</sequence>
<dbReference type="RefSeq" id="WP_169025731.1">
    <property type="nucleotide sequence ID" value="NZ_FXAZ01000001.1"/>
</dbReference>
<evidence type="ECO:0000256" key="2">
    <source>
        <dbReference type="ARBA" id="ARBA00023315"/>
    </source>
</evidence>
<keyword evidence="1 3" id="KW-0808">Transferase</keyword>
<dbReference type="EMBL" id="FXAZ01000001">
    <property type="protein sequence ID" value="SMG18400.1"/>
    <property type="molecule type" value="Genomic_DNA"/>
</dbReference>
<dbReference type="CDD" id="cd04301">
    <property type="entry name" value="NAT_SF"/>
    <property type="match status" value="1"/>
</dbReference>
<reference evidence="3 4" key="1">
    <citation type="submission" date="2017-04" db="EMBL/GenBank/DDBJ databases">
        <authorList>
            <person name="Afonso C.L."/>
            <person name="Miller P.J."/>
            <person name="Scott M.A."/>
            <person name="Spackman E."/>
            <person name="Goraichik I."/>
            <person name="Dimitrov K.M."/>
            <person name="Suarez D.L."/>
            <person name="Swayne D.E."/>
        </authorList>
    </citation>
    <scope>NUCLEOTIDE SEQUENCE [LARGE SCALE GENOMIC DNA]</scope>
    <source>
        <strain evidence="3 4">11</strain>
    </source>
</reference>
<dbReference type="InterPro" id="IPR000182">
    <property type="entry name" value="GNAT_dom"/>
</dbReference>
<dbReference type="AlphaFoldDB" id="A0A1X7IU91"/>
<keyword evidence="4" id="KW-1185">Reference proteome</keyword>
<dbReference type="Pfam" id="PF00583">
    <property type="entry name" value="Acetyltransf_1"/>
    <property type="match status" value="1"/>
</dbReference>
<accession>A0A1X7IU91</accession>
<keyword evidence="2" id="KW-0012">Acyltransferase</keyword>
<evidence type="ECO:0000313" key="4">
    <source>
        <dbReference type="Proteomes" id="UP000193834"/>
    </source>
</evidence>
<dbReference type="Proteomes" id="UP000193834">
    <property type="component" value="Unassembled WGS sequence"/>
</dbReference>
<dbReference type="STRING" id="1852522.SAMN06295960_0785"/>
<dbReference type="InterPro" id="IPR016181">
    <property type="entry name" value="Acyl_CoA_acyltransferase"/>
</dbReference>
<gene>
    <name evidence="3" type="ORF">SAMN06295960_0785</name>
</gene>